<dbReference type="PRINTS" id="PR00592">
    <property type="entry name" value="CASENSINGR"/>
</dbReference>
<dbReference type="InterPro" id="IPR000337">
    <property type="entry name" value="GPCR_3"/>
</dbReference>
<dbReference type="FunFam" id="3.40.50.2300:FF:000016">
    <property type="entry name" value="Taste 1 receptor member 2"/>
    <property type="match status" value="3"/>
</dbReference>
<evidence type="ECO:0000256" key="6">
    <source>
        <dbReference type="ARBA" id="ARBA00023040"/>
    </source>
</evidence>
<keyword evidence="6" id="KW-0297">G-protein coupled receptor</keyword>
<evidence type="ECO:0000256" key="8">
    <source>
        <dbReference type="ARBA" id="ARBA00023170"/>
    </source>
</evidence>
<keyword evidence="3" id="KW-0812">Transmembrane</keyword>
<evidence type="ECO:0000256" key="3">
    <source>
        <dbReference type="ARBA" id="ARBA00022692"/>
    </source>
</evidence>
<sequence length="983" mass="110186">ISYFSTCECLSDKRKYPSFLRTIPSDYFQSRALAEMVKHFGWTWVGALRRDDDYGNSGMAAFTEIAEQLGICLEYSLPYFRTYSKERVLRIIDQIKISTSRVIVGFFDTWDLETLLPVFFEHNITGYQWVGTEAWIVDPELAILDKNNILQGAIGLAIPKANVTGLEDFILDVKPLKSVGSAIFPEFWEAMFDCKYTVQNDSEGVPVCTGEEKLSDVRNTFTDMSLMPFLNNVYKGVYAIAHTLHKILGCKKTCPTKQQPDPSTISHYATCECLSDKRKYPTFLRTIPSDSYQSRALAEMIKHFGWTWLGAIRRDDDYGNNGMTAFTKIAEQLGICLEYSLPYFKNYSTEKVQKIIDQIKVSTSQVILGFLDNADLESLLPVFFEHNITGYQWVGTEAWIFDPKLAISDKNNILQGAIGLAIPKAKVTGMQDFILDIKPLKSVGSAIFPEFWETMFGCKYTVQNDSEGVPVCTGEEKLSDVESVFTDMSMMPIFSNVYKGVYAIAHALNNLLHCNKSCPTKQQPDPLTIWKDGDIVVGGAFPFYSSWETIDLSYVVMPPPMKCMSLDLRALQFSQTLIFAVEEINNSSSLLPGVSLGYKIYDTCSLAAQGIRIAMALVNGNENTILNNSCTKPAQVQAIIGETYSSVSMAIANSIGPFSIPIISHYATCECLSDKRKYPSFLRTIPSDYFQSRALAEMVKYFGWTWVGALRRDDDYGNSGMAAFTGIAEQLGICLEYSLPYFRTYSKERVLRIIDQIKISTSRVIIGFLDTWDLESLLQVFFEHNITGYQWVGTEAWIFDPELAKLDQKNILQGAIGLAIPKANVTGLEDFILDVKPLKSVGSAIFPEFWEAMFDCKYTVQNDSEGVPVCTGEEKLSDVRNTFTDMSLMPIFSNVYKGVYAIAHALNNLLHCNKTCSTKLQPDPLTIRAADVPCSLLGPHYPPQLSKEGDVIIGGVFSIHIKWDQTTTHVFTSVPQQPKCIGL</sequence>
<keyword evidence="7" id="KW-0472">Membrane</keyword>
<evidence type="ECO:0000256" key="5">
    <source>
        <dbReference type="ARBA" id="ARBA00022989"/>
    </source>
</evidence>
<dbReference type="GO" id="GO:0005886">
    <property type="term" value="C:plasma membrane"/>
    <property type="evidence" value="ECO:0007669"/>
    <property type="project" value="UniProtKB-SubCell"/>
</dbReference>
<evidence type="ECO:0000256" key="10">
    <source>
        <dbReference type="ARBA" id="ARBA00023224"/>
    </source>
</evidence>
<protein>
    <submittedName>
        <fullName evidence="12">Extracellular calcium-sensing receptor-like</fullName>
    </submittedName>
</protein>
<dbReference type="EMBL" id="QNUK01000297">
    <property type="protein sequence ID" value="KAF5895980.1"/>
    <property type="molecule type" value="Genomic_DNA"/>
</dbReference>
<comment type="caution">
    <text evidence="12">The sequence shown here is derived from an EMBL/GenBank/DDBJ whole genome shotgun (WGS) entry which is preliminary data.</text>
</comment>
<evidence type="ECO:0000256" key="2">
    <source>
        <dbReference type="ARBA" id="ARBA00022475"/>
    </source>
</evidence>
<gene>
    <name evidence="12" type="ORF">DAT39_014322</name>
</gene>
<keyword evidence="4" id="KW-0732">Signal</keyword>
<comment type="subcellular location">
    <subcellularLocation>
        <location evidence="1">Cell membrane</location>
        <topology evidence="1">Multi-pass membrane protein</topology>
    </subcellularLocation>
</comment>
<dbReference type="InterPro" id="IPR001828">
    <property type="entry name" value="ANF_lig-bd_rcpt"/>
</dbReference>
<dbReference type="Proteomes" id="UP000727407">
    <property type="component" value="Unassembled WGS sequence"/>
</dbReference>
<evidence type="ECO:0000313" key="13">
    <source>
        <dbReference type="Proteomes" id="UP000727407"/>
    </source>
</evidence>
<feature type="domain" description="Receptor ligand binding region" evidence="11">
    <location>
        <begin position="1"/>
        <end position="255"/>
    </location>
</feature>
<dbReference type="GO" id="GO:0004930">
    <property type="term" value="F:G protein-coupled receptor activity"/>
    <property type="evidence" value="ECO:0007669"/>
    <property type="project" value="UniProtKB-KW"/>
</dbReference>
<dbReference type="Gene3D" id="3.40.50.2300">
    <property type="match status" value="6"/>
</dbReference>
<organism evidence="12 13">
    <name type="scientific">Clarias magur</name>
    <name type="common">Asian catfish</name>
    <name type="synonym">Macropteronotus magur</name>
    <dbReference type="NCBI Taxonomy" id="1594786"/>
    <lineage>
        <taxon>Eukaryota</taxon>
        <taxon>Metazoa</taxon>
        <taxon>Chordata</taxon>
        <taxon>Craniata</taxon>
        <taxon>Vertebrata</taxon>
        <taxon>Euteleostomi</taxon>
        <taxon>Actinopterygii</taxon>
        <taxon>Neopterygii</taxon>
        <taxon>Teleostei</taxon>
        <taxon>Ostariophysi</taxon>
        <taxon>Siluriformes</taxon>
        <taxon>Clariidae</taxon>
        <taxon>Clarias</taxon>
    </lineage>
</organism>
<keyword evidence="13" id="KW-1185">Reference proteome</keyword>
<dbReference type="InterPro" id="IPR000068">
    <property type="entry name" value="GPCR_3_Ca_sens_rcpt-rel"/>
</dbReference>
<evidence type="ECO:0000256" key="7">
    <source>
        <dbReference type="ARBA" id="ARBA00023136"/>
    </source>
</evidence>
<proteinExistence type="predicted"/>
<dbReference type="SUPFAM" id="SSF53822">
    <property type="entry name" value="Periplasmic binding protein-like I"/>
    <property type="match status" value="3"/>
</dbReference>
<accession>A0A8J4XCP1</accession>
<dbReference type="PANTHER" id="PTHR24061:SF528">
    <property type="entry name" value="C-FAMILY ODORANT RECEPTOR OLFCD2-RELATED"/>
    <property type="match status" value="1"/>
</dbReference>
<keyword evidence="9" id="KW-0325">Glycoprotein</keyword>
<evidence type="ECO:0000313" key="12">
    <source>
        <dbReference type="EMBL" id="KAF5895980.1"/>
    </source>
</evidence>
<feature type="domain" description="Receptor ligand binding region" evidence="11">
    <location>
        <begin position="265"/>
        <end position="520"/>
    </location>
</feature>
<evidence type="ECO:0000256" key="1">
    <source>
        <dbReference type="ARBA" id="ARBA00004651"/>
    </source>
</evidence>
<dbReference type="AlphaFoldDB" id="A0A8J4XCP1"/>
<dbReference type="Pfam" id="PF01094">
    <property type="entry name" value="ANF_receptor"/>
    <property type="match status" value="3"/>
</dbReference>
<evidence type="ECO:0000256" key="4">
    <source>
        <dbReference type="ARBA" id="ARBA00022729"/>
    </source>
</evidence>
<dbReference type="InterPro" id="IPR028082">
    <property type="entry name" value="Peripla_BP_I"/>
</dbReference>
<keyword evidence="10" id="KW-0807">Transducer</keyword>
<feature type="domain" description="Receptor ligand binding region" evidence="11">
    <location>
        <begin position="576"/>
        <end position="917"/>
    </location>
</feature>
<reference evidence="12" key="1">
    <citation type="submission" date="2020-07" db="EMBL/GenBank/DDBJ databases">
        <title>Clarias magur genome sequencing, assembly and annotation.</title>
        <authorList>
            <person name="Kushwaha B."/>
            <person name="Kumar R."/>
            <person name="Das P."/>
            <person name="Joshi C.G."/>
            <person name="Kumar D."/>
            <person name="Nagpure N.S."/>
            <person name="Pandey M."/>
            <person name="Agarwal S."/>
            <person name="Srivastava S."/>
            <person name="Singh M."/>
            <person name="Sahoo L."/>
            <person name="Jayasankar P."/>
            <person name="Meher P.K."/>
            <person name="Koringa P.G."/>
            <person name="Iquebal M.A."/>
            <person name="Das S.P."/>
            <person name="Bit A."/>
            <person name="Patnaik S."/>
            <person name="Patel N."/>
            <person name="Shah T.M."/>
            <person name="Hinsu A."/>
            <person name="Jena J.K."/>
        </authorList>
    </citation>
    <scope>NUCLEOTIDE SEQUENCE</scope>
    <source>
        <strain evidence="12">CIFAMagur01</strain>
        <tissue evidence="12">Testis</tissue>
    </source>
</reference>
<keyword evidence="5" id="KW-1133">Transmembrane helix</keyword>
<dbReference type="PRINTS" id="PR00248">
    <property type="entry name" value="GPCRMGR"/>
</dbReference>
<keyword evidence="2" id="KW-1003">Cell membrane</keyword>
<name>A0A8J4XCP1_CLAMG</name>
<evidence type="ECO:0000256" key="9">
    <source>
        <dbReference type="ARBA" id="ARBA00023180"/>
    </source>
</evidence>
<evidence type="ECO:0000259" key="11">
    <source>
        <dbReference type="Pfam" id="PF01094"/>
    </source>
</evidence>
<dbReference type="OrthoDB" id="5984008at2759"/>
<dbReference type="PANTHER" id="PTHR24061">
    <property type="entry name" value="CALCIUM-SENSING RECEPTOR-RELATED"/>
    <property type="match status" value="1"/>
</dbReference>
<feature type="non-terminal residue" evidence="12">
    <location>
        <position position="983"/>
    </location>
</feature>
<keyword evidence="8 12" id="KW-0675">Receptor</keyword>